<evidence type="ECO:0000256" key="2">
    <source>
        <dbReference type="ARBA" id="ARBA00022670"/>
    </source>
</evidence>
<dbReference type="GO" id="GO:0006508">
    <property type="term" value="P:proteolysis"/>
    <property type="evidence" value="ECO:0007669"/>
    <property type="project" value="UniProtKB-KW"/>
</dbReference>
<dbReference type="InterPro" id="IPR023302">
    <property type="entry name" value="Pept_S9A_N"/>
</dbReference>
<evidence type="ECO:0000256" key="1">
    <source>
        <dbReference type="ARBA" id="ARBA00005228"/>
    </source>
</evidence>
<dbReference type="InterPro" id="IPR001375">
    <property type="entry name" value="Peptidase_S9_cat"/>
</dbReference>
<dbReference type="Gene3D" id="2.130.10.120">
    <property type="entry name" value="Prolyl oligopeptidase, N-terminal domain"/>
    <property type="match status" value="1"/>
</dbReference>
<name>A0A540VT44_9GAMM</name>
<comment type="similarity">
    <text evidence="1">Belongs to the peptidase S9A family.</text>
</comment>
<gene>
    <name evidence="8" type="ORF">FKY71_05955</name>
</gene>
<dbReference type="PRINTS" id="PR00862">
    <property type="entry name" value="PROLIGOPTASE"/>
</dbReference>
<dbReference type="Pfam" id="PF02897">
    <property type="entry name" value="Peptidase_S9_N"/>
    <property type="match status" value="1"/>
</dbReference>
<protein>
    <submittedName>
        <fullName evidence="8">S9 family peptidase</fullName>
    </submittedName>
</protein>
<feature type="domain" description="Peptidase S9A N-terminal" evidence="7">
    <location>
        <begin position="11"/>
        <end position="419"/>
    </location>
</feature>
<dbReference type="InterPro" id="IPR029058">
    <property type="entry name" value="AB_hydrolase_fold"/>
</dbReference>
<evidence type="ECO:0000256" key="3">
    <source>
        <dbReference type="ARBA" id="ARBA00022801"/>
    </source>
</evidence>
<evidence type="ECO:0000256" key="5">
    <source>
        <dbReference type="SAM" id="MobiDB-lite"/>
    </source>
</evidence>
<feature type="domain" description="Peptidase S9 prolyl oligopeptidase catalytic" evidence="6">
    <location>
        <begin position="480"/>
        <end position="696"/>
    </location>
</feature>
<keyword evidence="2" id="KW-0645">Protease</keyword>
<proteinExistence type="inferred from homology"/>
<evidence type="ECO:0000259" key="6">
    <source>
        <dbReference type="Pfam" id="PF00326"/>
    </source>
</evidence>
<accession>A0A540VT44</accession>
<dbReference type="PANTHER" id="PTHR11757:SF19">
    <property type="entry name" value="PROLYL ENDOPEPTIDASE-LIKE"/>
    <property type="match status" value="1"/>
</dbReference>
<dbReference type="PANTHER" id="PTHR11757">
    <property type="entry name" value="PROTEASE FAMILY S9A OLIGOPEPTIDASE"/>
    <property type="match status" value="1"/>
</dbReference>
<dbReference type="InterPro" id="IPR002470">
    <property type="entry name" value="Peptidase_S9A"/>
</dbReference>
<keyword evidence="3" id="KW-0378">Hydrolase</keyword>
<dbReference type="STRING" id="1260251.SPISAL_02270"/>
<dbReference type="GO" id="GO:0004252">
    <property type="term" value="F:serine-type endopeptidase activity"/>
    <property type="evidence" value="ECO:0007669"/>
    <property type="project" value="InterPro"/>
</dbReference>
<dbReference type="SUPFAM" id="SSF50993">
    <property type="entry name" value="Peptidase/esterase 'gauge' domain"/>
    <property type="match status" value="1"/>
</dbReference>
<dbReference type="AlphaFoldDB" id="A0A540VT44"/>
<evidence type="ECO:0000256" key="4">
    <source>
        <dbReference type="ARBA" id="ARBA00022825"/>
    </source>
</evidence>
<dbReference type="Pfam" id="PF00326">
    <property type="entry name" value="Peptidase_S9"/>
    <property type="match status" value="1"/>
</dbReference>
<evidence type="ECO:0000313" key="8">
    <source>
        <dbReference type="EMBL" id="TQE99934.1"/>
    </source>
</evidence>
<sequence>MSSAANTSMAPPVAARRPVADTRHGQTREDPYAWLRDPNWREAMADPAQLDPAIRSYLTAENDYAAAQMADTEALQATLVAEMRGRIREDDHSVPAPDGPWAYYTRYRTGGQHPLLCRQPRDGGEEQVLLDGDAEAEGSAYFRLGGAAHSPDHRFLAYALDRSGAESFTLQIRDLATGETLTDRIEHGRGDIAWASDSRAFLYTVHDEEHRPRWVYCHRLGDPADADTLVYTETDPGFFLGVDRTESGRYLLIDSHDHTTSEVRYLPADQPTAEPRLIAEREADVEYSVTDHGDAWLILTNADGAEDFMIARAPIGTPNREAWAPLVPERSGRLIEGVLVFEDWLVRQELEDAESRIVIRALATGEEHVIEQPDPCVEVGLVPGMEYRTQTLRFAMSGFAQPSQVFDYDMATRERVLKKTQEIPSGHDPAAYVTRRLMATAADGERIPISLFHRADLTPDATTPLLLYGYGAYGISELPGFSPNRRSLVDRGFVYAVAHVRGGRERGYRWYRQGRQAAKMNTFTDYIACAEALIDAGYTGPGRIAAHGGSAGGMLVGAVLNQRPELFHAALADVPFVDVLNTMLDPSLPLTPPEWPEWGNPIDDPQAYADIAAYSPYDNVAPRPYPHMLVTAGVSDPRVTYWEPAKWVARLRAEGEPPGQLLLRTNMSAGHGGPGGRFQFLEEVALRYAFLLKAFGREGLAPTT</sequence>
<keyword evidence="4" id="KW-0720">Serine protease</keyword>
<dbReference type="SUPFAM" id="SSF53474">
    <property type="entry name" value="alpha/beta-Hydrolases"/>
    <property type="match status" value="1"/>
</dbReference>
<feature type="compositionally biased region" description="Basic and acidic residues" evidence="5">
    <location>
        <begin position="18"/>
        <end position="30"/>
    </location>
</feature>
<organism evidence="8 9">
    <name type="scientific">Spiribacter salinus</name>
    <dbReference type="NCBI Taxonomy" id="1335746"/>
    <lineage>
        <taxon>Bacteria</taxon>
        <taxon>Pseudomonadati</taxon>
        <taxon>Pseudomonadota</taxon>
        <taxon>Gammaproteobacteria</taxon>
        <taxon>Chromatiales</taxon>
        <taxon>Ectothiorhodospiraceae</taxon>
        <taxon>Spiribacter</taxon>
    </lineage>
</organism>
<dbReference type="InterPro" id="IPR051543">
    <property type="entry name" value="Serine_Peptidase_S9A"/>
</dbReference>
<evidence type="ECO:0000313" key="9">
    <source>
        <dbReference type="Proteomes" id="UP000315400"/>
    </source>
</evidence>
<dbReference type="EMBL" id="VIFK01000031">
    <property type="protein sequence ID" value="TQE99934.1"/>
    <property type="molecule type" value="Genomic_DNA"/>
</dbReference>
<feature type="region of interest" description="Disordered" evidence="5">
    <location>
        <begin position="1"/>
        <end position="30"/>
    </location>
</feature>
<dbReference type="Gene3D" id="3.40.50.1820">
    <property type="entry name" value="alpha/beta hydrolase"/>
    <property type="match status" value="1"/>
</dbReference>
<reference evidence="8 9" key="1">
    <citation type="submission" date="2019-06" db="EMBL/GenBank/DDBJ databases">
        <title>Metagenome assembled Genome of Spiribacter salinus SL48-SHIP from the microbial mat of Salt Lake 48 (Novosibirsk region, Russia).</title>
        <authorList>
            <person name="Shipova A."/>
            <person name="Rozanov A.S."/>
            <person name="Bryanskaya A.V."/>
            <person name="Peltek S.E."/>
        </authorList>
    </citation>
    <scope>NUCLEOTIDE SEQUENCE [LARGE SCALE GENOMIC DNA]</scope>
    <source>
        <strain evidence="8">SL48-SHIP-2</strain>
    </source>
</reference>
<dbReference type="Proteomes" id="UP000315400">
    <property type="component" value="Unassembled WGS sequence"/>
</dbReference>
<evidence type="ECO:0000259" key="7">
    <source>
        <dbReference type="Pfam" id="PF02897"/>
    </source>
</evidence>
<comment type="caution">
    <text evidence="8">The sequence shown here is derived from an EMBL/GenBank/DDBJ whole genome shotgun (WGS) entry which is preliminary data.</text>
</comment>